<gene>
    <name evidence="1" type="ORF">DS843_29810</name>
</gene>
<reference evidence="1 2" key="1">
    <citation type="submission" date="2018-07" db="EMBL/GenBank/DDBJ databases">
        <title>Genome sequence of Azospirillum sp. ATCC 49961.</title>
        <authorList>
            <person name="Sant'Anna F.H."/>
            <person name="Baldani J.I."/>
            <person name="Zilli J.E."/>
            <person name="Reis V.M."/>
            <person name="Hartmann A."/>
            <person name="Cruz L."/>
            <person name="de Souza E.M."/>
            <person name="de Oliveira Pedrosa F."/>
            <person name="Passaglia L.M.P."/>
        </authorList>
    </citation>
    <scope>NUCLEOTIDE SEQUENCE [LARGE SCALE GENOMIC DNA]</scope>
    <source>
        <strain evidence="1 2">ATCC 49961</strain>
    </source>
</reference>
<proteinExistence type="predicted"/>
<dbReference type="AlphaFoldDB" id="A0A9W7NDS5"/>
<evidence type="ECO:0000313" key="2">
    <source>
        <dbReference type="Proteomes" id="UP000480854"/>
    </source>
</evidence>
<protein>
    <submittedName>
        <fullName evidence="1">Uncharacterized protein</fullName>
    </submittedName>
</protein>
<dbReference type="OrthoDB" id="5917942at2"/>
<sequence length="175" mass="19616">MHDTPEIAEGESAHSLHSTLRERIVEHVFIGDALRRLWQREVRDVEILRSEFDAGGYDLVMSRGRIVRHIQFKTTLLGGRTTSIKISLKLMEKPSGCVVWIIVAPDLTLNSFLWLGGQPGEPLPDIGGLKVVRHTKGNSAGMKAERSNHRIVPRRRFDLLPSLDAVLARLFGPLP</sequence>
<dbReference type="RefSeq" id="WP_149472457.1">
    <property type="nucleotide sequence ID" value="NZ_QOKW01000050.1"/>
</dbReference>
<organism evidence="1 2">
    <name type="scientific">Roseomonas genomospecies 6</name>
    <dbReference type="NCBI Taxonomy" id="214106"/>
    <lineage>
        <taxon>Bacteria</taxon>
        <taxon>Pseudomonadati</taxon>
        <taxon>Pseudomonadota</taxon>
        <taxon>Alphaproteobacteria</taxon>
        <taxon>Acetobacterales</taxon>
        <taxon>Roseomonadaceae</taxon>
        <taxon>Roseomonas</taxon>
    </lineage>
</organism>
<keyword evidence="2" id="KW-1185">Reference proteome</keyword>
<accession>A0A9W7NDS5</accession>
<name>A0A9W7NDS5_9PROT</name>
<comment type="caution">
    <text evidence="1">The sequence shown here is derived from an EMBL/GenBank/DDBJ whole genome shotgun (WGS) entry which is preliminary data.</text>
</comment>
<dbReference type="Proteomes" id="UP000480854">
    <property type="component" value="Unassembled WGS sequence"/>
</dbReference>
<dbReference type="EMBL" id="QOKW01000050">
    <property type="protein sequence ID" value="KAA0675827.1"/>
    <property type="molecule type" value="Genomic_DNA"/>
</dbReference>
<evidence type="ECO:0000313" key="1">
    <source>
        <dbReference type="EMBL" id="KAA0675827.1"/>
    </source>
</evidence>